<dbReference type="Pfam" id="PF00501">
    <property type="entry name" value="AMP-binding"/>
    <property type="match status" value="1"/>
</dbReference>
<evidence type="ECO:0000313" key="5">
    <source>
        <dbReference type="EMBL" id="GGM02500.1"/>
    </source>
</evidence>
<dbReference type="Pfam" id="PF13193">
    <property type="entry name" value="AMP-binding_C"/>
    <property type="match status" value="1"/>
</dbReference>
<dbReference type="Gene3D" id="3.30.300.30">
    <property type="match status" value="1"/>
</dbReference>
<dbReference type="InterPro" id="IPR025110">
    <property type="entry name" value="AMP-bd_C"/>
</dbReference>
<proteinExistence type="inferred from homology"/>
<dbReference type="FunFam" id="3.30.300.30:FF:000007">
    <property type="entry name" value="4-coumarate--CoA ligase 2"/>
    <property type="match status" value="1"/>
</dbReference>
<dbReference type="PANTHER" id="PTHR24096:SF149">
    <property type="entry name" value="AMP-BINDING DOMAIN-CONTAINING PROTEIN-RELATED"/>
    <property type="match status" value="1"/>
</dbReference>
<name>A0A917WFG3_9ACTN</name>
<dbReference type="SUPFAM" id="SSF56801">
    <property type="entry name" value="Acetyl-CoA synthetase-like"/>
    <property type="match status" value="1"/>
</dbReference>
<dbReference type="AlphaFoldDB" id="A0A917WFG3"/>
<keyword evidence="2 5" id="KW-0436">Ligase</keyword>
<evidence type="ECO:0000313" key="6">
    <source>
        <dbReference type="Proteomes" id="UP000655208"/>
    </source>
</evidence>
<feature type="domain" description="AMP-binding enzyme C-terminal" evidence="4">
    <location>
        <begin position="445"/>
        <end position="523"/>
    </location>
</feature>
<evidence type="ECO:0000256" key="1">
    <source>
        <dbReference type="ARBA" id="ARBA00006432"/>
    </source>
</evidence>
<dbReference type="EMBL" id="BMNA01000004">
    <property type="protein sequence ID" value="GGM02500.1"/>
    <property type="molecule type" value="Genomic_DNA"/>
</dbReference>
<dbReference type="GO" id="GO:0016405">
    <property type="term" value="F:CoA-ligase activity"/>
    <property type="evidence" value="ECO:0007669"/>
    <property type="project" value="TreeGrafter"/>
</dbReference>
<accession>A0A917WFG3</accession>
<dbReference type="InterPro" id="IPR042099">
    <property type="entry name" value="ANL_N_sf"/>
</dbReference>
<gene>
    <name evidence="5" type="ORF">GCM10011594_23250</name>
</gene>
<dbReference type="InterPro" id="IPR000873">
    <property type="entry name" value="AMP-dep_synth/lig_dom"/>
</dbReference>
<evidence type="ECO:0000259" key="3">
    <source>
        <dbReference type="Pfam" id="PF00501"/>
    </source>
</evidence>
<feature type="domain" description="AMP-dependent synthetase/ligase" evidence="3">
    <location>
        <begin position="31"/>
        <end position="394"/>
    </location>
</feature>
<sequence>MSFRSPYPDVDIPDVSLFDYLFAGLDEDVAARPALIDGTTGAVTRYGELRAQILALAGGLAAQGFVRGQVAALLCPNIPAYVTVFHGILRAGGVVTTINSLYTVREIVEQLADSRAVYLFTLSPFLPQADAAALEVGLPAENVVVIDGGPEVAPDRLSLRALLSGATPPPTVDVDAEHDLAVLPYSSGTTGKAKGVMLTHRNLVANLAQGAPVIGVEPDDRILAVLPFFHIYGMNVLMNGGLLHRAAVITMPRFDLAEFLRVISEHRASYVYIAPPIAVALAKHPMVDDHDLSSVRLIFSGAAPLDAELGRAVARRLGCLVRQGYGMSEMSPVSHCIPAFRDDIPLGTVGLTLPNMECRLVDPTTGQEIDVPETGTSAPGELWCAGPNVMIGYLGDHQATIDTLDLDGYLHTGDVATVSAEGYVTIVDRVKELIKYKGYQVPPAELEALLLTHPGIADAAVVGVRDEDGEEVPKAFVVRQAGVTDDDLSAQDVQAFVAKRVAPHKKVRRVQFVDAIPKSSSGKILRRELRTTTSG</sequence>
<dbReference type="PROSITE" id="PS00455">
    <property type="entry name" value="AMP_BINDING"/>
    <property type="match status" value="1"/>
</dbReference>
<comment type="similarity">
    <text evidence="1">Belongs to the ATP-dependent AMP-binding enzyme family.</text>
</comment>
<dbReference type="Proteomes" id="UP000655208">
    <property type="component" value="Unassembled WGS sequence"/>
</dbReference>
<dbReference type="InterPro" id="IPR020845">
    <property type="entry name" value="AMP-binding_CS"/>
</dbReference>
<comment type="caution">
    <text evidence="5">The sequence shown here is derived from an EMBL/GenBank/DDBJ whole genome shotgun (WGS) entry which is preliminary data.</text>
</comment>
<dbReference type="Gene3D" id="3.40.50.12780">
    <property type="entry name" value="N-terminal domain of ligase-like"/>
    <property type="match status" value="1"/>
</dbReference>
<dbReference type="PANTHER" id="PTHR24096">
    <property type="entry name" value="LONG-CHAIN-FATTY-ACID--COA LIGASE"/>
    <property type="match status" value="1"/>
</dbReference>
<dbReference type="RefSeq" id="WP_188941693.1">
    <property type="nucleotide sequence ID" value="NZ_BMNA01000004.1"/>
</dbReference>
<organism evidence="5 6">
    <name type="scientific">Nakamurella endophytica</name>
    <dbReference type="NCBI Taxonomy" id="1748367"/>
    <lineage>
        <taxon>Bacteria</taxon>
        <taxon>Bacillati</taxon>
        <taxon>Actinomycetota</taxon>
        <taxon>Actinomycetes</taxon>
        <taxon>Nakamurellales</taxon>
        <taxon>Nakamurellaceae</taxon>
        <taxon>Nakamurella</taxon>
    </lineage>
</organism>
<evidence type="ECO:0000256" key="2">
    <source>
        <dbReference type="ARBA" id="ARBA00022598"/>
    </source>
</evidence>
<evidence type="ECO:0000259" key="4">
    <source>
        <dbReference type="Pfam" id="PF13193"/>
    </source>
</evidence>
<dbReference type="InterPro" id="IPR045851">
    <property type="entry name" value="AMP-bd_C_sf"/>
</dbReference>
<protein>
    <submittedName>
        <fullName evidence="5">4-coumarate--CoA ligase</fullName>
    </submittedName>
</protein>
<reference evidence="5" key="2">
    <citation type="submission" date="2020-09" db="EMBL/GenBank/DDBJ databases">
        <authorList>
            <person name="Sun Q."/>
            <person name="Zhou Y."/>
        </authorList>
    </citation>
    <scope>NUCLEOTIDE SEQUENCE</scope>
    <source>
        <strain evidence="5">CGMCC 4.7308</strain>
    </source>
</reference>
<keyword evidence="6" id="KW-1185">Reference proteome</keyword>
<reference evidence="5" key="1">
    <citation type="journal article" date="2014" name="Int. J. Syst. Evol. Microbiol.">
        <title>Complete genome sequence of Corynebacterium casei LMG S-19264T (=DSM 44701T), isolated from a smear-ripened cheese.</title>
        <authorList>
            <consortium name="US DOE Joint Genome Institute (JGI-PGF)"/>
            <person name="Walter F."/>
            <person name="Albersmeier A."/>
            <person name="Kalinowski J."/>
            <person name="Ruckert C."/>
        </authorList>
    </citation>
    <scope>NUCLEOTIDE SEQUENCE</scope>
    <source>
        <strain evidence="5">CGMCC 4.7308</strain>
    </source>
</reference>